<protein>
    <submittedName>
        <fullName evidence="3">DUF1738 domain-containing protein</fullName>
    </submittedName>
</protein>
<name>A0ABR8WPN7_9FLAO</name>
<dbReference type="EMBL" id="JACSPS010000005">
    <property type="protein sequence ID" value="MBD8019051.1"/>
    <property type="molecule type" value="Genomic_DNA"/>
</dbReference>
<organism evidence="3 4">
    <name type="scientific">Kaistella pullorum</name>
    <dbReference type="NCBI Taxonomy" id="2763074"/>
    <lineage>
        <taxon>Bacteria</taxon>
        <taxon>Pseudomonadati</taxon>
        <taxon>Bacteroidota</taxon>
        <taxon>Flavobacteriia</taxon>
        <taxon>Flavobacteriales</taxon>
        <taxon>Weeksellaceae</taxon>
        <taxon>Chryseobacterium group</taxon>
        <taxon>Kaistella</taxon>
    </lineage>
</organism>
<dbReference type="RefSeq" id="WP_251834247.1">
    <property type="nucleotide sequence ID" value="NZ_JACSPS010000005.1"/>
</dbReference>
<feature type="domain" description="Polyvalent protein metallopeptidase" evidence="2">
    <location>
        <begin position="188"/>
        <end position="298"/>
    </location>
</feature>
<dbReference type="InterPro" id="IPR013610">
    <property type="entry name" value="ArdC_N"/>
</dbReference>
<dbReference type="InterPro" id="IPR041459">
    <property type="entry name" value="MPTase-PolyVal"/>
</dbReference>
<comment type="caution">
    <text evidence="3">The sequence shown here is derived from an EMBL/GenBank/DDBJ whole genome shotgun (WGS) entry which is preliminary data.</text>
</comment>
<reference evidence="3 4" key="1">
    <citation type="submission" date="2020-08" db="EMBL/GenBank/DDBJ databases">
        <title>A Genomic Blueprint of the Chicken Gut Microbiome.</title>
        <authorList>
            <person name="Gilroy R."/>
            <person name="Ravi A."/>
            <person name="Getino M."/>
            <person name="Pursley I."/>
            <person name="Horton D.L."/>
            <person name="Alikhan N.-F."/>
            <person name="Baker D."/>
            <person name="Gharbi K."/>
            <person name="Hall N."/>
            <person name="Watson M."/>
            <person name="Adriaenssens E.M."/>
            <person name="Foster-Nyarko E."/>
            <person name="Jarju S."/>
            <person name="Secka A."/>
            <person name="Antonio M."/>
            <person name="Oren A."/>
            <person name="Chaudhuri R."/>
            <person name="La Ragione R.M."/>
            <person name="Hildebrand F."/>
            <person name="Pallen M.J."/>
        </authorList>
    </citation>
    <scope>NUCLEOTIDE SEQUENCE [LARGE SCALE GENOMIC DNA]</scope>
    <source>
        <strain evidence="3 4">Sa1CVA4</strain>
    </source>
</reference>
<feature type="domain" description="N-terminal" evidence="1">
    <location>
        <begin position="21"/>
        <end position="147"/>
    </location>
</feature>
<keyword evidence="4" id="KW-1185">Reference proteome</keyword>
<evidence type="ECO:0000259" key="2">
    <source>
        <dbReference type="Pfam" id="PF18818"/>
    </source>
</evidence>
<evidence type="ECO:0000313" key="4">
    <source>
        <dbReference type="Proteomes" id="UP000626242"/>
    </source>
</evidence>
<evidence type="ECO:0000259" key="1">
    <source>
        <dbReference type="Pfam" id="PF08401"/>
    </source>
</evidence>
<evidence type="ECO:0000313" key="3">
    <source>
        <dbReference type="EMBL" id="MBD8019051.1"/>
    </source>
</evidence>
<gene>
    <name evidence="3" type="ORF">H9628_11270</name>
</gene>
<sequence length="319" mass="37256">MNATAPKTTKRNASQTIKGQDKFITRILENLDKVKAQDWEIYTNYKFHAPRNLFTQNVYKGFNLLALYIDTLTHGFTGSLYATFNSISKAGGKLRKGSKGVVIEFFTFVYKHKETSKIYSLEQVKQMTPADLEHLLKVPVVRNYVVFNSNQIENLEELNLDIAIDEPEELDFTERNNCERFINDLQAQRSLKIEYLQTAHGSYSPILDIIKMPLRKHFISEDKFYTTLFHETIHWTGHEKRLNRNLHDGFNNKEKYSFEELIAEMGSMLLALQYGITSELLNSIRYLKGWSDTNKENRIENIKSAFIHSKKAKKYLEQF</sequence>
<dbReference type="Proteomes" id="UP000626242">
    <property type="component" value="Unassembled WGS sequence"/>
</dbReference>
<dbReference type="Pfam" id="PF18818">
    <property type="entry name" value="MPTase-PolyVal"/>
    <property type="match status" value="1"/>
</dbReference>
<accession>A0ABR8WPN7</accession>
<dbReference type="Pfam" id="PF08401">
    <property type="entry name" value="ArdcN"/>
    <property type="match status" value="1"/>
</dbReference>
<proteinExistence type="predicted"/>